<dbReference type="Pfam" id="PF09711">
    <property type="entry name" value="Cas_Csn2"/>
    <property type="match status" value="1"/>
</dbReference>
<name>A0A5P1X449_9LACO</name>
<dbReference type="RefSeq" id="WP_137602341.1">
    <property type="nucleotide sequence ID" value="NZ_BJEB01000044.1"/>
</dbReference>
<proteinExistence type="predicted"/>
<dbReference type="Gene3D" id="3.40.50.11940">
    <property type="match status" value="1"/>
</dbReference>
<dbReference type="CDD" id="cd12218">
    <property type="entry name" value="Csn2"/>
    <property type="match status" value="1"/>
</dbReference>
<gene>
    <name evidence="1" type="primary">csn2</name>
    <name evidence="1" type="ORF">F0161_07240</name>
</gene>
<dbReference type="OrthoDB" id="2246929at2"/>
<protein>
    <submittedName>
        <fullName evidence="1">Type II-A CRISPR-associated protein Csn2</fullName>
    </submittedName>
</protein>
<sequence length="224" mass="27028">MRMTYYPFKPFEINEGKLTVIETNNHEFYQTLILNFKDLQDDVHFSDDEFKLVETSKAIHWFGDAFIQNDLDKLFTNRLYKHFKEVVTPEQQQQIFELSQQLKLAVLCASYSLDLPLQIEEQTELEKVFKFCDLRFIPTVVNRPYDIIETLLKTSVELNESRILGLMNVSDYLTRDEFSELNRLIQMLNIKIILIKFSEINRYKMFEGCRYYYVDNDYVEWHYE</sequence>
<dbReference type="EMBL" id="CP043939">
    <property type="protein sequence ID" value="QER67674.1"/>
    <property type="molecule type" value="Genomic_DNA"/>
</dbReference>
<dbReference type="InterPro" id="IPR038600">
    <property type="entry name" value="Csn2_sf"/>
</dbReference>
<dbReference type="InterPro" id="IPR010146">
    <property type="entry name" value="CRISPR-assoc_prot_Csn2-typ"/>
</dbReference>
<reference evidence="1 2" key="1">
    <citation type="submission" date="2019-09" db="EMBL/GenBank/DDBJ databases">
        <title>Complete Genome Sequence of Lactobacillus nenjiangensis SH-Y15, isolated from sauerkraut.</title>
        <authorList>
            <person name="Yang H."/>
        </authorList>
    </citation>
    <scope>NUCLEOTIDE SEQUENCE [LARGE SCALE GENOMIC DNA]</scope>
    <source>
        <strain evidence="1 2">SH-Y15</strain>
    </source>
</reference>
<dbReference type="NCBIfam" id="TIGR01866">
    <property type="entry name" value="cas_Csn2"/>
    <property type="match status" value="1"/>
</dbReference>
<accession>A0A5P1X449</accession>
<dbReference type="AlphaFoldDB" id="A0A5P1X449"/>
<evidence type="ECO:0000313" key="1">
    <source>
        <dbReference type="EMBL" id="QER67674.1"/>
    </source>
</evidence>
<evidence type="ECO:0000313" key="2">
    <source>
        <dbReference type="Proteomes" id="UP000325295"/>
    </source>
</evidence>
<keyword evidence="2" id="KW-1185">Reference proteome</keyword>
<organism evidence="1 2">
    <name type="scientific">Paucilactobacillus nenjiangensis</name>
    <dbReference type="NCBI Taxonomy" id="1296540"/>
    <lineage>
        <taxon>Bacteria</taxon>
        <taxon>Bacillati</taxon>
        <taxon>Bacillota</taxon>
        <taxon>Bacilli</taxon>
        <taxon>Lactobacillales</taxon>
        <taxon>Lactobacillaceae</taxon>
        <taxon>Paucilactobacillus</taxon>
    </lineage>
</organism>
<dbReference type="KEGG" id="lnn:F0161_07240"/>
<dbReference type="Proteomes" id="UP000325295">
    <property type="component" value="Chromosome"/>
</dbReference>